<evidence type="ECO:0000256" key="1">
    <source>
        <dbReference type="ARBA" id="ARBA00004571"/>
    </source>
</evidence>
<dbReference type="InterPro" id="IPR037066">
    <property type="entry name" value="Plug_dom_sf"/>
</dbReference>
<dbReference type="Gene3D" id="2.40.170.20">
    <property type="entry name" value="TonB-dependent receptor, beta-barrel domain"/>
    <property type="match status" value="1"/>
</dbReference>
<proteinExistence type="inferred from homology"/>
<reference evidence="14 15" key="1">
    <citation type="submission" date="2016-10" db="EMBL/GenBank/DDBJ databases">
        <title>Genome sequence of a sulfur-reducing bacterium Desulfurobacterium indicum K6013.</title>
        <authorList>
            <person name="Cao J."/>
            <person name="Shao Z."/>
            <person name="Alain K."/>
            <person name="Jebbar M."/>
        </authorList>
    </citation>
    <scope>NUCLEOTIDE SEQUENCE [LARGE SCALE GENOMIC DNA]</scope>
    <source>
        <strain evidence="14 15">K6013</strain>
    </source>
</reference>
<feature type="domain" description="TonB-dependent receptor plug" evidence="13">
    <location>
        <begin position="40"/>
        <end position="146"/>
    </location>
</feature>
<dbReference type="GO" id="GO:0009279">
    <property type="term" value="C:cell outer membrane"/>
    <property type="evidence" value="ECO:0007669"/>
    <property type="project" value="UniProtKB-SubCell"/>
</dbReference>
<dbReference type="InterPro" id="IPR000531">
    <property type="entry name" value="Beta-barrel_TonB"/>
</dbReference>
<dbReference type="OrthoDB" id="101167at2"/>
<dbReference type="STRING" id="1914305.BLW93_08320"/>
<keyword evidence="2 10" id="KW-0813">Transport</keyword>
<evidence type="ECO:0000256" key="10">
    <source>
        <dbReference type="PROSITE-ProRule" id="PRU01360"/>
    </source>
</evidence>
<keyword evidence="3 10" id="KW-1134">Transmembrane beta strand</keyword>
<evidence type="ECO:0000313" key="15">
    <source>
        <dbReference type="Proteomes" id="UP000187408"/>
    </source>
</evidence>
<feature type="domain" description="TonB-dependent receptor-like beta-barrel" evidence="12">
    <location>
        <begin position="189"/>
        <end position="578"/>
    </location>
</feature>
<dbReference type="InterPro" id="IPR010917">
    <property type="entry name" value="TonB_rcpt_CS"/>
</dbReference>
<evidence type="ECO:0000313" key="14">
    <source>
        <dbReference type="EMBL" id="OMH39858.1"/>
    </source>
</evidence>
<keyword evidence="4 10" id="KW-0812">Transmembrane</keyword>
<keyword evidence="8" id="KW-0675">Receptor</keyword>
<dbReference type="PROSITE" id="PS52016">
    <property type="entry name" value="TONB_DEPENDENT_REC_3"/>
    <property type="match status" value="1"/>
</dbReference>
<dbReference type="InterPro" id="IPR039426">
    <property type="entry name" value="TonB-dep_rcpt-like"/>
</dbReference>
<evidence type="ECO:0000256" key="8">
    <source>
        <dbReference type="ARBA" id="ARBA00023170"/>
    </source>
</evidence>
<keyword evidence="7 10" id="KW-0472">Membrane</keyword>
<evidence type="ECO:0000256" key="9">
    <source>
        <dbReference type="ARBA" id="ARBA00023237"/>
    </source>
</evidence>
<evidence type="ECO:0000256" key="11">
    <source>
        <dbReference type="RuleBase" id="RU003357"/>
    </source>
</evidence>
<dbReference type="PANTHER" id="PTHR30069:SF29">
    <property type="entry name" value="HEMOGLOBIN AND HEMOGLOBIN-HAPTOGLOBIN-BINDING PROTEIN 1-RELATED"/>
    <property type="match status" value="1"/>
</dbReference>
<gene>
    <name evidence="14" type="ORF">BLW93_08320</name>
</gene>
<keyword evidence="5" id="KW-0732">Signal</keyword>
<evidence type="ECO:0000256" key="2">
    <source>
        <dbReference type="ARBA" id="ARBA00022448"/>
    </source>
</evidence>
<evidence type="ECO:0000256" key="4">
    <source>
        <dbReference type="ARBA" id="ARBA00022692"/>
    </source>
</evidence>
<keyword evidence="15" id="KW-1185">Reference proteome</keyword>
<dbReference type="SUPFAM" id="SSF56935">
    <property type="entry name" value="Porins"/>
    <property type="match status" value="1"/>
</dbReference>
<organism evidence="14 15">
    <name type="scientific">Desulfurobacterium indicum</name>
    <dbReference type="NCBI Taxonomy" id="1914305"/>
    <lineage>
        <taxon>Bacteria</taxon>
        <taxon>Pseudomonadati</taxon>
        <taxon>Aquificota</taxon>
        <taxon>Aquificia</taxon>
        <taxon>Desulfurobacteriales</taxon>
        <taxon>Desulfurobacteriaceae</taxon>
        <taxon>Desulfurobacterium</taxon>
    </lineage>
</organism>
<dbReference type="CDD" id="cd01347">
    <property type="entry name" value="ligand_gated_channel"/>
    <property type="match status" value="1"/>
</dbReference>
<accession>A0A1R1MJ75</accession>
<dbReference type="GO" id="GO:0015344">
    <property type="term" value="F:siderophore uptake transmembrane transporter activity"/>
    <property type="evidence" value="ECO:0007669"/>
    <property type="project" value="TreeGrafter"/>
</dbReference>
<keyword evidence="9 10" id="KW-0998">Cell outer membrane</keyword>
<dbReference type="PROSITE" id="PS01156">
    <property type="entry name" value="TONB_DEPENDENT_REC_2"/>
    <property type="match status" value="1"/>
</dbReference>
<dbReference type="GO" id="GO:0044718">
    <property type="term" value="P:siderophore transmembrane transport"/>
    <property type="evidence" value="ECO:0007669"/>
    <property type="project" value="TreeGrafter"/>
</dbReference>
<sequence>MKNLLKITSLIIVASVTSIPSKAEIPSVTVVSTKIPLSEEKTGDNVIVITKNDIEKWKVKSIEDVLKTAEGIAVSDNGWGQVSNIYIYGLDKKYILFLINGIPVNDPSTPDGTVDLSLLNLSDVEIIEILKGPQSALYGSQAVAGVINIITKPEGKNLVNLEYGSYNTKKGTVKVGFKKENTLFDLFYTDFRTDGYDIKSDGDKESSNYKDIGYTFSSLLNQNIKIESYFNYKSGESEYDNGLEKYHKLTATFNGKYILSPKTIASINLGTSQSQRNFTDYDSDSQTYYSGSTYYADLNLKTKLSDLLTIMPSINHRVDVTDTTSYSDKSQQTDSASLNSYIKLKNLNILAGIRKDHFSSFGTFTSYKLAGSYTVKSSRTLFKIQYGKSFKAPSIDQLYGEYPNWNFYGNPDLKPEKSRSLTAGLEQRLGKYGTAGISYFKTKTTDVITTTYDPVKGYLTYTNGKEGKTEGSESSVMVKLPLNSKVKVSYTHTHSIWYDGTSWNPTLRLPKNMYKISFTKNLNKGTITFMAIHYGKREDYDFNTWPATQVTLPAFTIYNCYMLVKINTHLSGYIKLFNLTDKNYQLAYGYNEPGRSIFAGIKLSF</sequence>
<comment type="caution">
    <text evidence="14">The sequence shown here is derived from an EMBL/GenBank/DDBJ whole genome shotgun (WGS) entry which is preliminary data.</text>
</comment>
<dbReference type="InterPro" id="IPR012910">
    <property type="entry name" value="Plug_dom"/>
</dbReference>
<evidence type="ECO:0000256" key="5">
    <source>
        <dbReference type="ARBA" id="ARBA00022729"/>
    </source>
</evidence>
<dbReference type="Pfam" id="PF00593">
    <property type="entry name" value="TonB_dep_Rec_b-barrel"/>
    <property type="match status" value="1"/>
</dbReference>
<dbReference type="Gene3D" id="2.170.130.10">
    <property type="entry name" value="TonB-dependent receptor, plug domain"/>
    <property type="match status" value="1"/>
</dbReference>
<dbReference type="Pfam" id="PF07715">
    <property type="entry name" value="Plug"/>
    <property type="match status" value="1"/>
</dbReference>
<evidence type="ECO:0000259" key="12">
    <source>
        <dbReference type="Pfam" id="PF00593"/>
    </source>
</evidence>
<dbReference type="EMBL" id="MOEN01000045">
    <property type="protein sequence ID" value="OMH39858.1"/>
    <property type="molecule type" value="Genomic_DNA"/>
</dbReference>
<comment type="similarity">
    <text evidence="10 11">Belongs to the TonB-dependent receptor family.</text>
</comment>
<evidence type="ECO:0008006" key="16">
    <source>
        <dbReference type="Google" id="ProtNLM"/>
    </source>
</evidence>
<evidence type="ECO:0000256" key="7">
    <source>
        <dbReference type="ARBA" id="ARBA00023136"/>
    </source>
</evidence>
<dbReference type="InterPro" id="IPR036942">
    <property type="entry name" value="Beta-barrel_TonB_sf"/>
</dbReference>
<dbReference type="Proteomes" id="UP000187408">
    <property type="component" value="Unassembled WGS sequence"/>
</dbReference>
<evidence type="ECO:0000256" key="6">
    <source>
        <dbReference type="ARBA" id="ARBA00023077"/>
    </source>
</evidence>
<protein>
    <recommendedName>
        <fullName evidence="16">TonB-dependent receptor</fullName>
    </recommendedName>
</protein>
<dbReference type="AlphaFoldDB" id="A0A1R1MJ75"/>
<dbReference type="RefSeq" id="WP_076713627.1">
    <property type="nucleotide sequence ID" value="NZ_MOEN01000045.1"/>
</dbReference>
<evidence type="ECO:0000259" key="13">
    <source>
        <dbReference type="Pfam" id="PF07715"/>
    </source>
</evidence>
<evidence type="ECO:0000256" key="3">
    <source>
        <dbReference type="ARBA" id="ARBA00022452"/>
    </source>
</evidence>
<name>A0A1R1MJ75_9BACT</name>
<comment type="subcellular location">
    <subcellularLocation>
        <location evidence="1 10">Cell outer membrane</location>
        <topology evidence="1 10">Multi-pass membrane protein</topology>
    </subcellularLocation>
</comment>
<dbReference type="PANTHER" id="PTHR30069">
    <property type="entry name" value="TONB-DEPENDENT OUTER MEMBRANE RECEPTOR"/>
    <property type="match status" value="1"/>
</dbReference>
<keyword evidence="6 11" id="KW-0798">TonB box</keyword>